<sequence>MAELVTLDGGRIACDVIGEGPLVVLSHGTGTGRGDYRRLMPLLAGAGYRVVNMDMRGHGESGLDRPSVTGKAAISRTDVAEDLLGVVRHFGGPAAIVGHSLSGGAATIAAGRAAGRGRAAGSRLLYSR</sequence>
<dbReference type="Pfam" id="PF00561">
    <property type="entry name" value="Abhydrolase_1"/>
    <property type="match status" value="1"/>
</dbReference>
<keyword evidence="3" id="KW-1185">Reference proteome</keyword>
<dbReference type="EMBL" id="BAAAMR010000230">
    <property type="protein sequence ID" value="GAA2171409.1"/>
    <property type="molecule type" value="Genomic_DNA"/>
</dbReference>
<protein>
    <recommendedName>
        <fullName evidence="1">AB hydrolase-1 domain-containing protein</fullName>
    </recommendedName>
</protein>
<dbReference type="InterPro" id="IPR029058">
    <property type="entry name" value="AB_hydrolase_fold"/>
</dbReference>
<dbReference type="Proteomes" id="UP001501020">
    <property type="component" value="Unassembled WGS sequence"/>
</dbReference>
<evidence type="ECO:0000259" key="1">
    <source>
        <dbReference type="Pfam" id="PF00561"/>
    </source>
</evidence>
<dbReference type="SUPFAM" id="SSF53474">
    <property type="entry name" value="alpha/beta-Hydrolases"/>
    <property type="match status" value="1"/>
</dbReference>
<dbReference type="PANTHER" id="PTHR43329">
    <property type="entry name" value="EPOXIDE HYDROLASE"/>
    <property type="match status" value="1"/>
</dbReference>
<proteinExistence type="predicted"/>
<evidence type="ECO:0000313" key="2">
    <source>
        <dbReference type="EMBL" id="GAA2171409.1"/>
    </source>
</evidence>
<comment type="caution">
    <text evidence="2">The sequence shown here is derived from an EMBL/GenBank/DDBJ whole genome shotgun (WGS) entry which is preliminary data.</text>
</comment>
<feature type="domain" description="AB hydrolase-1" evidence="1">
    <location>
        <begin position="21"/>
        <end position="113"/>
    </location>
</feature>
<organism evidence="2 3">
    <name type="scientific">Actinomadura napierensis</name>
    <dbReference type="NCBI Taxonomy" id="267854"/>
    <lineage>
        <taxon>Bacteria</taxon>
        <taxon>Bacillati</taxon>
        <taxon>Actinomycetota</taxon>
        <taxon>Actinomycetes</taxon>
        <taxon>Streptosporangiales</taxon>
        <taxon>Thermomonosporaceae</taxon>
        <taxon>Actinomadura</taxon>
    </lineage>
</organism>
<reference evidence="3" key="1">
    <citation type="journal article" date="2019" name="Int. J. Syst. Evol. Microbiol.">
        <title>The Global Catalogue of Microorganisms (GCM) 10K type strain sequencing project: providing services to taxonomists for standard genome sequencing and annotation.</title>
        <authorList>
            <consortium name="The Broad Institute Genomics Platform"/>
            <consortium name="The Broad Institute Genome Sequencing Center for Infectious Disease"/>
            <person name="Wu L."/>
            <person name="Ma J."/>
        </authorList>
    </citation>
    <scope>NUCLEOTIDE SEQUENCE [LARGE SCALE GENOMIC DNA]</scope>
    <source>
        <strain evidence="3">JCM 13850</strain>
    </source>
</reference>
<dbReference type="InterPro" id="IPR000073">
    <property type="entry name" value="AB_hydrolase_1"/>
</dbReference>
<accession>A0ABP5MEL0</accession>
<gene>
    <name evidence="2" type="ORF">GCM10009727_96670</name>
</gene>
<dbReference type="Gene3D" id="3.40.50.1820">
    <property type="entry name" value="alpha/beta hydrolase"/>
    <property type="match status" value="1"/>
</dbReference>
<name>A0ABP5MEL0_9ACTN</name>
<evidence type="ECO:0000313" key="3">
    <source>
        <dbReference type="Proteomes" id="UP001501020"/>
    </source>
</evidence>
<dbReference type="RefSeq" id="WP_344285238.1">
    <property type="nucleotide sequence ID" value="NZ_BAAAMR010000230.1"/>
</dbReference>